<accession>A0A6I9SWU3</accession>
<dbReference type="Proteomes" id="UP000504604">
    <property type="component" value="Linkage group LG4"/>
</dbReference>
<dbReference type="InterPro" id="IPR004146">
    <property type="entry name" value="DC1"/>
</dbReference>
<organism evidence="3 4">
    <name type="scientific">Sesamum indicum</name>
    <name type="common">Oriental sesame</name>
    <name type="synonym">Sesamum orientale</name>
    <dbReference type="NCBI Taxonomy" id="4182"/>
    <lineage>
        <taxon>Eukaryota</taxon>
        <taxon>Viridiplantae</taxon>
        <taxon>Streptophyta</taxon>
        <taxon>Embryophyta</taxon>
        <taxon>Tracheophyta</taxon>
        <taxon>Spermatophyta</taxon>
        <taxon>Magnoliopsida</taxon>
        <taxon>eudicotyledons</taxon>
        <taxon>Gunneridae</taxon>
        <taxon>Pentapetalae</taxon>
        <taxon>asterids</taxon>
        <taxon>lamiids</taxon>
        <taxon>Lamiales</taxon>
        <taxon>Pedaliaceae</taxon>
        <taxon>Sesamum</taxon>
    </lineage>
</organism>
<dbReference type="Pfam" id="PF03107">
    <property type="entry name" value="C1_2"/>
    <property type="match status" value="2"/>
</dbReference>
<dbReference type="Gramene" id="SIN_1006282.t">
    <property type="protein sequence ID" value="SIN_1006282.t.cds1"/>
    <property type="gene ID" value="SIN_1006282"/>
</dbReference>
<dbReference type="PANTHER" id="PTHR46288:SF68">
    <property type="entry name" value="DC1 DOMAIN-CONTAINING PROTEIN"/>
    <property type="match status" value="1"/>
</dbReference>
<feature type="domain" description="DC1" evidence="2">
    <location>
        <begin position="6"/>
        <end position="50"/>
    </location>
</feature>
<dbReference type="PANTHER" id="PTHR46288">
    <property type="entry name" value="PHORBOL-ESTER/DAG-TYPE DOMAIN-CONTAINING PROTEIN"/>
    <property type="match status" value="1"/>
</dbReference>
<dbReference type="InParanoid" id="A0A6I9SWU3"/>
<evidence type="ECO:0000259" key="2">
    <source>
        <dbReference type="Pfam" id="PF03107"/>
    </source>
</evidence>
<reference evidence="4" key="1">
    <citation type="submission" date="2025-08" db="UniProtKB">
        <authorList>
            <consortium name="RefSeq"/>
        </authorList>
    </citation>
    <scope>IDENTIFICATION</scope>
</reference>
<dbReference type="KEGG" id="sind:105159772"/>
<name>A0A6I9SWU3_SESIN</name>
<dbReference type="SUPFAM" id="SSF57889">
    <property type="entry name" value="Cysteine-rich domain"/>
    <property type="match status" value="1"/>
</dbReference>
<evidence type="ECO:0000313" key="3">
    <source>
        <dbReference type="Proteomes" id="UP000504604"/>
    </source>
</evidence>
<keyword evidence="3" id="KW-1185">Reference proteome</keyword>
<gene>
    <name evidence="4" type="primary">LOC105159772</name>
</gene>
<dbReference type="OrthoDB" id="1036688at2759"/>
<evidence type="ECO:0000256" key="1">
    <source>
        <dbReference type="ARBA" id="ARBA00022737"/>
    </source>
</evidence>
<protein>
    <submittedName>
        <fullName evidence="4">Uncharacterized protein LOC105159772</fullName>
    </submittedName>
</protein>
<proteinExistence type="predicted"/>
<evidence type="ECO:0000313" key="4">
    <source>
        <dbReference type="RefSeq" id="XP_011075259.1"/>
    </source>
</evidence>
<dbReference type="GeneID" id="105159772"/>
<sequence length="239" mass="27166">MEYKHFSHPHTLTLYKVQPGQQFQCHGCHLPCNDSVFACWRCNFFLHDHCGNANRYVKHPSHSLHPLVLVPSPTYCSGSFLCNACGGPGSTFSYCCALCEVDLHVHCAYLPPKVSHKGHQHEVCLNFRPMDKKGSPEYCKICMKELSLRHWSYFCDKPECDFRVHTFCATSEVKPGLYQDDEPDDQVQIPASTGNQNTCVYQTPVTTASPEEVLAEMFQLQMQLQMAQQLNQIINSAKF</sequence>
<feature type="domain" description="DC1" evidence="2">
    <location>
        <begin position="60"/>
        <end position="108"/>
    </location>
</feature>
<dbReference type="InterPro" id="IPR046349">
    <property type="entry name" value="C1-like_sf"/>
</dbReference>
<dbReference type="RefSeq" id="XP_011075259.1">
    <property type="nucleotide sequence ID" value="XM_011076957.2"/>
</dbReference>
<dbReference type="AlphaFoldDB" id="A0A6I9SWU3"/>
<keyword evidence="1" id="KW-0677">Repeat</keyword>